<dbReference type="EMBL" id="AAZJ01000014">
    <property type="protein sequence ID" value="EDK13105.1"/>
    <property type="molecule type" value="Genomic_DNA"/>
</dbReference>
<proteinExistence type="predicted"/>
<dbReference type="InterPro" id="IPR015421">
    <property type="entry name" value="PyrdxlP-dep_Trfase_major"/>
</dbReference>
<evidence type="ECO:0000256" key="3">
    <source>
        <dbReference type="ARBA" id="ARBA00022898"/>
    </source>
</evidence>
<evidence type="ECO:0000259" key="4">
    <source>
        <dbReference type="Pfam" id="PF00155"/>
    </source>
</evidence>
<protein>
    <submittedName>
        <fullName evidence="5">8-amino-7-oxononanoate synthase</fullName>
    </submittedName>
</protein>
<sequence>MINQMRPLIFSTALPPFNVAWTHFIFERLPQFSKERTHLEQLSAFLRQEVEHRTQIMPSQTCIVPYILGENEATLAKAKDLQEQGYYCLPIRPPTVPKGTSRIRLSLTADMTMDEVKQFVACL</sequence>
<dbReference type="Proteomes" id="UP000005596">
    <property type="component" value="Unassembled WGS sequence"/>
</dbReference>
<keyword evidence="3" id="KW-0663">Pyridoxal phosphate</keyword>
<organism evidence="5 6">
    <name type="scientific">Haemophilus influenzae 22.4-21</name>
    <dbReference type="NCBI Taxonomy" id="375063"/>
    <lineage>
        <taxon>Bacteria</taxon>
        <taxon>Pseudomonadati</taxon>
        <taxon>Pseudomonadota</taxon>
        <taxon>Gammaproteobacteria</taxon>
        <taxon>Pasteurellales</taxon>
        <taxon>Pasteurellaceae</taxon>
        <taxon>Haemophilus</taxon>
    </lineage>
</organism>
<dbReference type="SUPFAM" id="SSF53383">
    <property type="entry name" value="PLP-dependent transferases"/>
    <property type="match status" value="1"/>
</dbReference>
<dbReference type="Pfam" id="PF00155">
    <property type="entry name" value="Aminotran_1_2"/>
    <property type="match status" value="1"/>
</dbReference>
<evidence type="ECO:0000313" key="5">
    <source>
        <dbReference type="EMBL" id="EDK13105.1"/>
    </source>
</evidence>
<evidence type="ECO:0000256" key="1">
    <source>
        <dbReference type="ARBA" id="ARBA00001933"/>
    </source>
</evidence>
<name>A4P0F3_HAEIF</name>
<dbReference type="Gene3D" id="3.40.640.10">
    <property type="entry name" value="Type I PLP-dependent aspartate aminotransferase-like (Major domain)"/>
    <property type="match status" value="1"/>
</dbReference>
<dbReference type="AlphaFoldDB" id="A4P0F3"/>
<dbReference type="InterPro" id="IPR050087">
    <property type="entry name" value="AON_synthase_class-II"/>
</dbReference>
<dbReference type="PANTHER" id="PTHR13693">
    <property type="entry name" value="CLASS II AMINOTRANSFERASE/8-AMINO-7-OXONONANOATE SYNTHASE"/>
    <property type="match status" value="1"/>
</dbReference>
<comment type="cofactor">
    <cofactor evidence="1">
        <name>pyridoxal 5'-phosphate</name>
        <dbReference type="ChEBI" id="CHEBI:597326"/>
    </cofactor>
</comment>
<keyword evidence="2" id="KW-0808">Transferase</keyword>
<evidence type="ECO:0000256" key="2">
    <source>
        <dbReference type="ARBA" id="ARBA00022679"/>
    </source>
</evidence>
<feature type="domain" description="Aminotransferase class I/classII large" evidence="4">
    <location>
        <begin position="3"/>
        <end position="121"/>
    </location>
</feature>
<dbReference type="InterPro" id="IPR004839">
    <property type="entry name" value="Aminotransferase_I/II_large"/>
</dbReference>
<evidence type="ECO:0000313" key="6">
    <source>
        <dbReference type="Proteomes" id="UP000005596"/>
    </source>
</evidence>
<dbReference type="InterPro" id="IPR015422">
    <property type="entry name" value="PyrdxlP-dep_Trfase_small"/>
</dbReference>
<dbReference type="GO" id="GO:0009102">
    <property type="term" value="P:biotin biosynthetic process"/>
    <property type="evidence" value="ECO:0007669"/>
    <property type="project" value="TreeGrafter"/>
</dbReference>
<gene>
    <name evidence="5" type="ORF">CGSHiR3021_04001</name>
</gene>
<dbReference type="GO" id="GO:0030170">
    <property type="term" value="F:pyridoxal phosphate binding"/>
    <property type="evidence" value="ECO:0007669"/>
    <property type="project" value="InterPro"/>
</dbReference>
<dbReference type="Gene3D" id="3.90.1150.10">
    <property type="entry name" value="Aspartate Aminotransferase, domain 1"/>
    <property type="match status" value="1"/>
</dbReference>
<dbReference type="InterPro" id="IPR015424">
    <property type="entry name" value="PyrdxlP-dep_Trfase"/>
</dbReference>
<reference evidence="5 6" key="1">
    <citation type="journal article" date="2007" name="Genome Biol.">
        <title>Characterization and modeling of the Haemophilus influenzae core and supragenomes based on the complete genomic sequences of Rd and 12 clinical nontypeable strains.</title>
        <authorList>
            <person name="Hogg J.S."/>
            <person name="Hu F.Z."/>
            <person name="Janto B."/>
            <person name="Boissy R."/>
            <person name="Hayes J."/>
            <person name="Keefe R."/>
            <person name="Post J.C."/>
            <person name="Ehrlich G.D."/>
        </authorList>
    </citation>
    <scope>NUCLEOTIDE SEQUENCE [LARGE SCALE GENOMIC DNA]</scope>
    <source>
        <strain evidence="5 6">22.4-21</strain>
    </source>
</reference>
<accession>A4P0F3</accession>
<dbReference type="PANTHER" id="PTHR13693:SF100">
    <property type="entry name" value="8-AMINO-7-OXONONANOATE SYNTHASE"/>
    <property type="match status" value="1"/>
</dbReference>
<dbReference type="GO" id="GO:0008710">
    <property type="term" value="F:8-amino-7-oxononanoate synthase activity"/>
    <property type="evidence" value="ECO:0007669"/>
    <property type="project" value="TreeGrafter"/>
</dbReference>
<dbReference type="BioCyc" id="HINF375063:G119K-1931-MONOMER"/>